<evidence type="ECO:0000313" key="2">
    <source>
        <dbReference type="EMBL" id="QQP89885.1"/>
    </source>
</evidence>
<feature type="region of interest" description="Disordered" evidence="1">
    <location>
        <begin position="12"/>
        <end position="32"/>
    </location>
</feature>
<gene>
    <name evidence="2" type="ORF">IGS68_00980</name>
</gene>
<organism evidence="2 3">
    <name type="scientific">Skermanella cutis</name>
    <dbReference type="NCBI Taxonomy" id="2775420"/>
    <lineage>
        <taxon>Bacteria</taxon>
        <taxon>Pseudomonadati</taxon>
        <taxon>Pseudomonadota</taxon>
        <taxon>Alphaproteobacteria</taxon>
        <taxon>Rhodospirillales</taxon>
        <taxon>Azospirillaceae</taxon>
        <taxon>Skermanella</taxon>
    </lineage>
</organism>
<name>A0ABX7B804_9PROT</name>
<protein>
    <submittedName>
        <fullName evidence="2">Uncharacterized protein</fullName>
    </submittedName>
</protein>
<dbReference type="EMBL" id="CP067420">
    <property type="protein sequence ID" value="QQP89885.1"/>
    <property type="molecule type" value="Genomic_DNA"/>
</dbReference>
<evidence type="ECO:0000313" key="3">
    <source>
        <dbReference type="Proteomes" id="UP000595197"/>
    </source>
</evidence>
<keyword evidence="3" id="KW-1185">Reference proteome</keyword>
<dbReference type="RefSeq" id="WP_201076655.1">
    <property type="nucleotide sequence ID" value="NZ_CP067420.1"/>
</dbReference>
<dbReference type="Proteomes" id="UP000595197">
    <property type="component" value="Chromosome"/>
</dbReference>
<sequence>MLNAMNTPRYRTRPFLSRPCRPPGGSLTGTAADPPALSVVYVPVAPGSRWDEVAADLRAAGFDVRPAPMPAVRKAPPLPVILHSREG</sequence>
<reference evidence="2" key="1">
    <citation type="submission" date="2021-02" db="EMBL/GenBank/DDBJ databases">
        <title>Skermanella TT6 skin isolate.</title>
        <authorList>
            <person name="Lee K."/>
            <person name="Ganzorig M."/>
        </authorList>
    </citation>
    <scope>NUCLEOTIDE SEQUENCE</scope>
    <source>
        <strain evidence="2">TT6</strain>
    </source>
</reference>
<accession>A0ABX7B804</accession>
<evidence type="ECO:0000256" key="1">
    <source>
        <dbReference type="SAM" id="MobiDB-lite"/>
    </source>
</evidence>
<proteinExistence type="predicted"/>